<evidence type="ECO:0000256" key="1">
    <source>
        <dbReference type="SAM" id="Coils"/>
    </source>
</evidence>
<organism evidence="3 4">
    <name type="scientific">Kosakonia oryzendophytica</name>
    <dbReference type="NCBI Taxonomy" id="1005665"/>
    <lineage>
        <taxon>Bacteria</taxon>
        <taxon>Pseudomonadati</taxon>
        <taxon>Pseudomonadota</taxon>
        <taxon>Gammaproteobacteria</taxon>
        <taxon>Enterobacterales</taxon>
        <taxon>Enterobacteriaceae</taxon>
        <taxon>Kosakonia</taxon>
    </lineage>
</organism>
<feature type="transmembrane region" description="Helical" evidence="2">
    <location>
        <begin position="7"/>
        <end position="25"/>
    </location>
</feature>
<sequence length="265" mass="31087">MKINNKFLWLLIFFIFYAVLIILLHKTKIALVSSLGSLGDTFGPVTALCSALAFWGVYQTLQLQKEEIARLEKEMECKEKKEKLASFENTFFHLINNLQNIIADMVFKDTVSNDSKEKGSTHFEHYSGRIVFVKYYEDLLNIIKNDENMKLLDDPKKATLHYKQVCNSFFSARTHLLAHYYRYFVSIVHFVERADISKEAKNDYFYFLKSQLSNYELIMMFYYSFCSQGKQIKMAIESHGLFTDFPVNKLLSKNQVRLLADTSWK</sequence>
<keyword evidence="1" id="KW-0175">Coiled coil</keyword>
<dbReference type="OrthoDB" id="6678638at2"/>
<dbReference type="RefSeq" id="WP_088236498.1">
    <property type="nucleotide sequence ID" value="NZ_FMAY01000022.1"/>
</dbReference>
<dbReference type="Pfam" id="PF16872">
    <property type="entry name" value="putAbiC"/>
    <property type="match status" value="1"/>
</dbReference>
<dbReference type="Proteomes" id="UP000198975">
    <property type="component" value="Unassembled WGS sequence"/>
</dbReference>
<proteinExistence type="predicted"/>
<keyword evidence="4" id="KW-1185">Reference proteome</keyword>
<keyword evidence="2" id="KW-0472">Membrane</keyword>
<evidence type="ECO:0000313" key="4">
    <source>
        <dbReference type="Proteomes" id="UP000198975"/>
    </source>
</evidence>
<protein>
    <submittedName>
        <fullName evidence="3">Putative phage abortive infection protein</fullName>
    </submittedName>
</protein>
<evidence type="ECO:0000256" key="2">
    <source>
        <dbReference type="SAM" id="Phobius"/>
    </source>
</evidence>
<keyword evidence="2" id="KW-1133">Transmembrane helix</keyword>
<accession>A0A1C4ECD2</accession>
<dbReference type="InterPro" id="IPR031709">
    <property type="entry name" value="PutAbiC"/>
</dbReference>
<reference evidence="4" key="1">
    <citation type="submission" date="2016-08" db="EMBL/GenBank/DDBJ databases">
        <authorList>
            <person name="Varghese N."/>
            <person name="Submissions Spin"/>
        </authorList>
    </citation>
    <scope>NUCLEOTIDE SEQUENCE [LARGE SCALE GENOMIC DNA]</scope>
    <source>
        <strain evidence="4">REICA_082</strain>
    </source>
</reference>
<dbReference type="AlphaFoldDB" id="A0A1C4ECD2"/>
<dbReference type="EMBL" id="FMAY01000022">
    <property type="protein sequence ID" value="SCC41211.1"/>
    <property type="molecule type" value="Genomic_DNA"/>
</dbReference>
<feature type="coiled-coil region" evidence="1">
    <location>
        <begin position="61"/>
        <end position="90"/>
    </location>
</feature>
<name>A0A1C4ECD2_9ENTR</name>
<gene>
    <name evidence="3" type="ORF">GA0061071_12220</name>
</gene>
<evidence type="ECO:0000313" key="3">
    <source>
        <dbReference type="EMBL" id="SCC41211.1"/>
    </source>
</evidence>
<keyword evidence="2" id="KW-0812">Transmembrane</keyword>